<dbReference type="EMBL" id="PVBR01000024">
    <property type="protein sequence ID" value="PRD41143.1"/>
    <property type="molecule type" value="Genomic_DNA"/>
</dbReference>
<keyword evidence="4" id="KW-1185">Reference proteome</keyword>
<reference evidence="3 4" key="1">
    <citation type="submission" date="2018-02" db="EMBL/GenBank/DDBJ databases">
        <title>The draft genome of Phyllobacterium sp. 1N-3.</title>
        <authorList>
            <person name="Liu L."/>
            <person name="Li L."/>
            <person name="Zhang X."/>
            <person name="Wang T."/>
            <person name="Liang L."/>
        </authorList>
    </citation>
    <scope>NUCLEOTIDE SEQUENCE [LARGE SCALE GENOMIC DNA]</scope>
    <source>
        <strain evidence="3 4">1N-3</strain>
    </source>
</reference>
<dbReference type="NCBIfam" id="TIGR03373">
    <property type="entry name" value="VI_minor_4"/>
    <property type="match status" value="1"/>
</dbReference>
<dbReference type="SUPFAM" id="SSF81606">
    <property type="entry name" value="PP2C-like"/>
    <property type="match status" value="1"/>
</dbReference>
<evidence type="ECO:0000256" key="1">
    <source>
        <dbReference type="SAM" id="MobiDB-lite"/>
    </source>
</evidence>
<proteinExistence type="predicted"/>
<gene>
    <name evidence="3" type="primary">tagF</name>
    <name evidence="3" type="ORF">C5748_23160</name>
</gene>
<dbReference type="PROSITE" id="PS51746">
    <property type="entry name" value="PPM_2"/>
    <property type="match status" value="1"/>
</dbReference>
<dbReference type="SMART" id="SM00331">
    <property type="entry name" value="PP2C_SIG"/>
    <property type="match status" value="1"/>
</dbReference>
<protein>
    <submittedName>
        <fullName evidence="3">Type VI secretion system-associated protein TagF</fullName>
    </submittedName>
</protein>
<evidence type="ECO:0000259" key="2">
    <source>
        <dbReference type="PROSITE" id="PS51746"/>
    </source>
</evidence>
<feature type="compositionally biased region" description="Polar residues" evidence="1">
    <location>
        <begin position="228"/>
        <end position="240"/>
    </location>
</feature>
<dbReference type="InterPro" id="IPR036457">
    <property type="entry name" value="PPM-type-like_dom_sf"/>
</dbReference>
<evidence type="ECO:0000313" key="3">
    <source>
        <dbReference type="EMBL" id="PRD41143.1"/>
    </source>
</evidence>
<feature type="region of interest" description="Disordered" evidence="1">
    <location>
        <begin position="213"/>
        <end position="243"/>
    </location>
</feature>
<dbReference type="InterPro" id="IPR038225">
    <property type="entry name" value="TagF_sf"/>
</dbReference>
<dbReference type="Pfam" id="PF09867">
    <property type="entry name" value="TagF_N"/>
    <property type="match status" value="1"/>
</dbReference>
<name>A0A2S9IKT5_9HYPH</name>
<dbReference type="SMART" id="SM00332">
    <property type="entry name" value="PP2Cc"/>
    <property type="match status" value="1"/>
</dbReference>
<dbReference type="InterPro" id="IPR017748">
    <property type="entry name" value="TagF"/>
</dbReference>
<dbReference type="Gene3D" id="3.40.1730.10">
    <property type="entry name" value="pa0076 domain"/>
    <property type="match status" value="1"/>
</dbReference>
<dbReference type="Gene3D" id="3.60.40.10">
    <property type="entry name" value="PPM-type phosphatase domain"/>
    <property type="match status" value="1"/>
</dbReference>
<dbReference type="Proteomes" id="UP000239434">
    <property type="component" value="Unassembled WGS sequence"/>
</dbReference>
<feature type="region of interest" description="Disordered" evidence="1">
    <location>
        <begin position="154"/>
        <end position="173"/>
    </location>
</feature>
<accession>A0A2S9IKT5</accession>
<dbReference type="AlphaFoldDB" id="A0A2S9IKT5"/>
<dbReference type="InterPro" id="IPR001932">
    <property type="entry name" value="PPM-type_phosphatase-like_dom"/>
</dbReference>
<comment type="caution">
    <text evidence="3">The sequence shown here is derived from an EMBL/GenBank/DDBJ whole genome shotgun (WGS) entry which is preliminary data.</text>
</comment>
<organism evidence="3 4">
    <name type="scientific">Phyllobacterium phragmitis</name>
    <dbReference type="NCBI Taxonomy" id="2670329"/>
    <lineage>
        <taxon>Bacteria</taxon>
        <taxon>Pseudomonadati</taxon>
        <taxon>Pseudomonadota</taxon>
        <taxon>Alphaproteobacteria</taxon>
        <taxon>Hyphomicrobiales</taxon>
        <taxon>Phyllobacteriaceae</taxon>
        <taxon>Phyllobacterium</taxon>
    </lineage>
</organism>
<evidence type="ECO:0000313" key="4">
    <source>
        <dbReference type="Proteomes" id="UP000239434"/>
    </source>
</evidence>
<sequence length="466" mass="50613">MIQRKTMEPANPGIDRVGFFGKTPTHGDFVSDGLGPGLREALDGWIQEGLESSKQIFGQQWRELFHASAPWRFVMQEGLWAAATIAGVLLPSKDRVGRDFPLIIAAQLGSYSGDPRRLCYDNTWFIAAEALAETSRTSDFDLAGLSAGLQRLRLPHANPRPGNTPEKKDGCKSADAPISIWWTIDPDTGRAHGFKTVGPPKGSDFPKLLECTAERSKSPPRTEVSEPISASAQQEPSPLSSPRRLVIEKSYATHPGARLFLNSDALLVSDAPHLFVIADGVGDDMSAAEAAKVTINTLTGIAPQETLAGFVQELKQKFGRAHGLLQAAAMLNRQGETPKVSVAALAILDDVFAVVWAGDVRCYLVRDGMMCCLTHDHVQIGLHRQLSRCIGRHVPLVPDVINETLRDGDRLLLCSASLPRVLGERSIAKALLYTPLRDASCVLIQEALIANIRDNISAITVEARLK</sequence>
<feature type="domain" description="PPM-type phosphatase" evidence="2">
    <location>
        <begin position="249"/>
        <end position="463"/>
    </location>
</feature>